<evidence type="ECO:0000256" key="3">
    <source>
        <dbReference type="ARBA" id="ARBA00023242"/>
    </source>
</evidence>
<gene>
    <name evidence="6" type="ORF">IFR04_007919</name>
</gene>
<dbReference type="PANTHER" id="PTHR31001">
    <property type="entry name" value="UNCHARACTERIZED TRANSCRIPTIONAL REGULATORY PROTEIN"/>
    <property type="match status" value="1"/>
</dbReference>
<proteinExistence type="predicted"/>
<dbReference type="Gene3D" id="4.10.240.10">
    <property type="entry name" value="Zn(2)-C6 fungal-type DNA-binding domain"/>
    <property type="match status" value="1"/>
</dbReference>
<dbReference type="GO" id="GO:0008270">
    <property type="term" value="F:zinc ion binding"/>
    <property type="evidence" value="ECO:0007669"/>
    <property type="project" value="InterPro"/>
</dbReference>
<evidence type="ECO:0000256" key="1">
    <source>
        <dbReference type="ARBA" id="ARBA00004123"/>
    </source>
</evidence>
<dbReference type="InterPro" id="IPR007219">
    <property type="entry name" value="XnlR_reg_dom"/>
</dbReference>
<dbReference type="PROSITE" id="PS00463">
    <property type="entry name" value="ZN2_CY6_FUNGAL_1"/>
    <property type="match status" value="1"/>
</dbReference>
<dbReference type="OrthoDB" id="435881at2759"/>
<dbReference type="SMART" id="SM00066">
    <property type="entry name" value="GAL4"/>
    <property type="match status" value="1"/>
</dbReference>
<reference evidence="6" key="1">
    <citation type="submission" date="2021-02" db="EMBL/GenBank/DDBJ databases">
        <title>Genome sequence Cadophora malorum strain M34.</title>
        <authorList>
            <person name="Stefanovic E."/>
            <person name="Vu D."/>
            <person name="Scully C."/>
            <person name="Dijksterhuis J."/>
            <person name="Roader J."/>
            <person name="Houbraken J."/>
        </authorList>
    </citation>
    <scope>NUCLEOTIDE SEQUENCE</scope>
    <source>
        <strain evidence="6">M34</strain>
    </source>
</reference>
<dbReference type="PANTHER" id="PTHR31001:SF50">
    <property type="entry name" value="ZN(II)2CYS6 TRANSCRIPTION FACTOR (EUROFUNG)"/>
    <property type="match status" value="1"/>
</dbReference>
<feature type="region of interest" description="Disordered" evidence="4">
    <location>
        <begin position="730"/>
        <end position="756"/>
    </location>
</feature>
<protein>
    <recommendedName>
        <fullName evidence="5">Zn(2)-C6 fungal-type domain-containing protein</fullName>
    </recommendedName>
</protein>
<name>A0A8H7TG13_9HELO</name>
<evidence type="ECO:0000256" key="2">
    <source>
        <dbReference type="ARBA" id="ARBA00022723"/>
    </source>
</evidence>
<dbReference type="GO" id="GO:0006351">
    <property type="term" value="P:DNA-templated transcription"/>
    <property type="evidence" value="ECO:0007669"/>
    <property type="project" value="InterPro"/>
</dbReference>
<keyword evidence="3" id="KW-0539">Nucleus</keyword>
<dbReference type="InterPro" id="IPR050613">
    <property type="entry name" value="Sec_Metabolite_Reg"/>
</dbReference>
<dbReference type="Pfam" id="PF04082">
    <property type="entry name" value="Fungal_trans"/>
    <property type="match status" value="1"/>
</dbReference>
<dbReference type="InterPro" id="IPR001138">
    <property type="entry name" value="Zn2Cys6_DnaBD"/>
</dbReference>
<accession>A0A8H7TG13</accession>
<dbReference type="GO" id="GO:0000981">
    <property type="term" value="F:DNA-binding transcription factor activity, RNA polymerase II-specific"/>
    <property type="evidence" value="ECO:0007669"/>
    <property type="project" value="InterPro"/>
</dbReference>
<feature type="compositionally biased region" description="Basic and acidic residues" evidence="4">
    <location>
        <begin position="141"/>
        <end position="150"/>
    </location>
</feature>
<feature type="domain" description="Zn(2)-C6 fungal-type" evidence="5">
    <location>
        <begin position="52"/>
        <end position="81"/>
    </location>
</feature>
<organism evidence="6 7">
    <name type="scientific">Cadophora malorum</name>
    <dbReference type="NCBI Taxonomy" id="108018"/>
    <lineage>
        <taxon>Eukaryota</taxon>
        <taxon>Fungi</taxon>
        <taxon>Dikarya</taxon>
        <taxon>Ascomycota</taxon>
        <taxon>Pezizomycotina</taxon>
        <taxon>Leotiomycetes</taxon>
        <taxon>Helotiales</taxon>
        <taxon>Ploettnerulaceae</taxon>
        <taxon>Cadophora</taxon>
    </lineage>
</organism>
<evidence type="ECO:0000313" key="7">
    <source>
        <dbReference type="Proteomes" id="UP000664132"/>
    </source>
</evidence>
<feature type="compositionally biased region" description="Basic and acidic residues" evidence="4">
    <location>
        <begin position="35"/>
        <end position="45"/>
    </location>
</feature>
<dbReference type="GO" id="GO:0003677">
    <property type="term" value="F:DNA binding"/>
    <property type="evidence" value="ECO:0007669"/>
    <property type="project" value="InterPro"/>
</dbReference>
<evidence type="ECO:0000259" key="5">
    <source>
        <dbReference type="PROSITE" id="PS50048"/>
    </source>
</evidence>
<dbReference type="SMART" id="SM00906">
    <property type="entry name" value="Fungal_trans"/>
    <property type="match status" value="1"/>
</dbReference>
<feature type="compositionally biased region" description="Polar residues" evidence="4">
    <location>
        <begin position="730"/>
        <end position="741"/>
    </location>
</feature>
<dbReference type="GO" id="GO:0005634">
    <property type="term" value="C:nucleus"/>
    <property type="evidence" value="ECO:0007669"/>
    <property type="project" value="UniProtKB-SubCell"/>
</dbReference>
<feature type="compositionally biased region" description="Low complexity" evidence="4">
    <location>
        <begin position="15"/>
        <end position="34"/>
    </location>
</feature>
<dbReference type="PROSITE" id="PS50048">
    <property type="entry name" value="ZN2_CY6_FUNGAL_2"/>
    <property type="match status" value="1"/>
</dbReference>
<feature type="region of interest" description="Disordered" evidence="4">
    <location>
        <begin position="126"/>
        <end position="164"/>
    </location>
</feature>
<dbReference type="InterPro" id="IPR036864">
    <property type="entry name" value="Zn2-C6_fun-type_DNA-bd_sf"/>
</dbReference>
<comment type="caution">
    <text evidence="6">The sequence shown here is derived from an EMBL/GenBank/DDBJ whole genome shotgun (WGS) entry which is preliminary data.</text>
</comment>
<evidence type="ECO:0000256" key="4">
    <source>
        <dbReference type="SAM" id="MobiDB-lite"/>
    </source>
</evidence>
<keyword evidence="7" id="KW-1185">Reference proteome</keyword>
<comment type="subcellular location">
    <subcellularLocation>
        <location evidence="1">Nucleus</location>
    </subcellularLocation>
</comment>
<feature type="region of interest" description="Disordered" evidence="4">
    <location>
        <begin position="1"/>
        <end position="50"/>
    </location>
</feature>
<keyword evidence="2" id="KW-0479">Metal-binding</keyword>
<dbReference type="Pfam" id="PF00172">
    <property type="entry name" value="Zn_clus"/>
    <property type="match status" value="1"/>
</dbReference>
<sequence>MFSPAQGAAPPNPKSETSAPEPSSASNPQSAEQSPNERRSSHEIPHGLNARSCVTCRRRKVKCDKKNPCTNCAKAGSVCVFPAPGRAPRRPRQGGKVVSEREAELLKRLRRLEGVVEELSGQVEIEAVKHSPSSDNSSLPKDGESSDTHGGKPTTVRVVGMDEGNGNRKTWLARSFRIGAGPPKTAYSVDELQSGVGRLVVDEGKSHYVASPFWAQISDEVDEIRELLDDQEFDSADSDVPIVPSDTVTEPNHQSFIMGYNSSDVNLKGLHPLPSQIPFYWQTFLENVHPLVMILHKPTMNKVIKEVQNNLNSLSKSTEALMFSIYFATITSMNGQEVRTNLGLDKEVLLRQYRFGVEQALARAGFLNTNEIVTVQALVMFLVCVRRHDDTRFVWSLTGLTLRIAQSLGLHRDGSQFGLSPFDTEMRRRLWWQVCVLDTRASEDHGSDPSITEFSYDTRFPLSIDDDDLDPAATEPPVERKGVSEMTFCLIRYEICNLSRKLTYIPPGPVPCKVSGQMLTLEQKEKLVRDCADHLEATYLQYCEDAGPLYWVAATVARLIIAKMSLVIYHPLTLPGKPSSLSDDIKDRLFISSIEIIEYSRILESEATTKKWGWLFHTYIQWHAIAFILGELCVRSNSAVVERAWRAVDLVFSDWPGVAPHGKTGMLWKPMRRLFVKARRKRLENASTGNNDHTNNGLGMSSVYLDRHPPPQPYSMPGPCPMTIARDRQLSQQANNTTGAPSNPVLPETSAPEMYTNDVPMLGPQVVGMGMLAPAQVQMQMQQMQQQDQSVQQQAPWLLDDNAMLDLDMTAVEGEINWEGWDDLVRDFQLEADNSQQPDMVRGPTLGGMGQWW</sequence>
<dbReference type="CDD" id="cd12148">
    <property type="entry name" value="fungal_TF_MHR"/>
    <property type="match status" value="1"/>
</dbReference>
<dbReference type="EMBL" id="JAFJYH010000116">
    <property type="protein sequence ID" value="KAG4418972.1"/>
    <property type="molecule type" value="Genomic_DNA"/>
</dbReference>
<evidence type="ECO:0000313" key="6">
    <source>
        <dbReference type="EMBL" id="KAG4418972.1"/>
    </source>
</evidence>
<dbReference type="SUPFAM" id="SSF57701">
    <property type="entry name" value="Zn2/Cys6 DNA-binding domain"/>
    <property type="match status" value="1"/>
</dbReference>
<dbReference type="Proteomes" id="UP000664132">
    <property type="component" value="Unassembled WGS sequence"/>
</dbReference>
<dbReference type="CDD" id="cd00067">
    <property type="entry name" value="GAL4"/>
    <property type="match status" value="1"/>
</dbReference>
<dbReference type="AlphaFoldDB" id="A0A8H7TG13"/>